<dbReference type="STRING" id="1502745.SAMN02799620_01517"/>
<evidence type="ECO:0000313" key="3">
    <source>
        <dbReference type="Proteomes" id="UP000199707"/>
    </source>
</evidence>
<evidence type="ECO:0000313" key="2">
    <source>
        <dbReference type="EMBL" id="SCX11138.1"/>
    </source>
</evidence>
<reference evidence="3" key="1">
    <citation type="submission" date="2016-10" db="EMBL/GenBank/DDBJ databases">
        <authorList>
            <person name="Varghese N."/>
            <person name="Submissions S."/>
        </authorList>
    </citation>
    <scope>NUCLEOTIDE SEQUENCE [LARGE SCALE GENOMIC DNA]</scope>
    <source>
        <strain evidence="3">UNC267MFSha1.1M11</strain>
    </source>
</reference>
<dbReference type="Proteomes" id="UP000199707">
    <property type="component" value="Unassembled WGS sequence"/>
</dbReference>
<proteinExistence type="predicted"/>
<sequence length="48" mass="4905">MANNGISVKAWRKPIVTDLGSVSELTKGGAGSGKDRTQRGGKPGPINP</sequence>
<dbReference type="AlphaFoldDB" id="A0A1G4VSE7"/>
<organism evidence="2 3">
    <name type="scientific">Mycolicibacterium fluoranthenivorans</name>
    <dbReference type="NCBI Taxonomy" id="258505"/>
    <lineage>
        <taxon>Bacteria</taxon>
        <taxon>Bacillati</taxon>
        <taxon>Actinomycetota</taxon>
        <taxon>Actinomycetes</taxon>
        <taxon>Mycobacteriales</taxon>
        <taxon>Mycobacteriaceae</taxon>
        <taxon>Mycolicibacterium</taxon>
    </lineage>
</organism>
<dbReference type="RefSeq" id="WP_170847160.1">
    <property type="nucleotide sequence ID" value="NZ_FMUB01000003.1"/>
</dbReference>
<feature type="region of interest" description="Disordered" evidence="1">
    <location>
        <begin position="1"/>
        <end position="48"/>
    </location>
</feature>
<name>A0A1G4VSE7_9MYCO</name>
<evidence type="ECO:0008006" key="4">
    <source>
        <dbReference type="Google" id="ProtNLM"/>
    </source>
</evidence>
<accession>A0A1G4VSE7</accession>
<evidence type="ECO:0000256" key="1">
    <source>
        <dbReference type="SAM" id="MobiDB-lite"/>
    </source>
</evidence>
<dbReference type="NCBIfam" id="NF033521">
    <property type="entry name" value="lasso_leader_L3"/>
    <property type="match status" value="1"/>
</dbReference>
<dbReference type="EMBL" id="FMUB01000003">
    <property type="protein sequence ID" value="SCX11138.1"/>
    <property type="molecule type" value="Genomic_DNA"/>
</dbReference>
<gene>
    <name evidence="2" type="ORF">SAMN02799620_01517</name>
</gene>
<protein>
    <recommendedName>
        <fullName evidence="4">Lasso RiPP family leader peptide-containing protein</fullName>
    </recommendedName>
</protein>